<comment type="catalytic activity">
    <reaction evidence="12">
        <text>(9Z)-octadecenoyl-[ACP] + H2O = (9Z)-octadecenoate + holo-[ACP] + H(+)</text>
        <dbReference type="Rhea" id="RHEA:15057"/>
        <dbReference type="Rhea" id="RHEA-COMP:9685"/>
        <dbReference type="Rhea" id="RHEA-COMP:9924"/>
        <dbReference type="ChEBI" id="CHEBI:15377"/>
        <dbReference type="ChEBI" id="CHEBI:15378"/>
        <dbReference type="ChEBI" id="CHEBI:30823"/>
        <dbReference type="ChEBI" id="CHEBI:64479"/>
        <dbReference type="ChEBI" id="CHEBI:78783"/>
        <dbReference type="EC" id="3.1.2.14"/>
    </reaction>
</comment>
<keyword evidence="7 15" id="KW-0520">NAD</keyword>
<dbReference type="InterPro" id="IPR014043">
    <property type="entry name" value="Acyl_transferase_dom"/>
</dbReference>
<evidence type="ECO:0000256" key="3">
    <source>
        <dbReference type="ARBA" id="ARBA00022679"/>
    </source>
</evidence>
<dbReference type="eggNOG" id="ENOG502QQJX">
    <property type="taxonomic scope" value="Eukaryota"/>
</dbReference>
<evidence type="ECO:0000313" key="17">
    <source>
        <dbReference type="EMBL" id="CBX98970.1"/>
    </source>
</evidence>
<comment type="catalytic activity">
    <reaction evidence="10">
        <text>acetyl-CoA + n malonyl-CoA + 2n NADPH + 4n H(+) = a long-chain-acyl-CoA + n CoA + n CO2 + 2n NADP(+).</text>
        <dbReference type="EC" id="2.3.1.86"/>
    </reaction>
</comment>
<dbReference type="PRINTS" id="PR01483">
    <property type="entry name" value="FASYNTHASE"/>
</dbReference>
<dbReference type="InterPro" id="IPR040883">
    <property type="entry name" value="FAS_meander"/>
</dbReference>
<dbReference type="InterPro" id="IPR002539">
    <property type="entry name" value="MaoC-like_dom"/>
</dbReference>
<dbReference type="Proteomes" id="UP000002668">
    <property type="component" value="Genome"/>
</dbReference>
<dbReference type="Gene3D" id="3.30.70.3330">
    <property type="match status" value="1"/>
</dbReference>
<keyword evidence="8" id="KW-0456">Lyase</keyword>
<dbReference type="InterPro" id="IPR029069">
    <property type="entry name" value="HotDog_dom_sf"/>
</dbReference>
<dbReference type="SUPFAM" id="SSF54637">
    <property type="entry name" value="Thioesterase/thiol ester dehydrase-isomerase"/>
    <property type="match status" value="2"/>
</dbReference>
<dbReference type="InterPro" id="IPR039569">
    <property type="entry name" value="FAS1-like_DH_region"/>
</dbReference>
<dbReference type="InterPro" id="IPR001227">
    <property type="entry name" value="Ac_transferase_dom_sf"/>
</dbReference>
<evidence type="ECO:0000259" key="16">
    <source>
        <dbReference type="SMART" id="SM00827"/>
    </source>
</evidence>
<evidence type="ECO:0000256" key="10">
    <source>
        <dbReference type="ARBA" id="ARBA00048237"/>
    </source>
</evidence>
<dbReference type="GO" id="GO:0004321">
    <property type="term" value="F:fatty-acyl-CoA synthase activity"/>
    <property type="evidence" value="ECO:0007669"/>
    <property type="project" value="UniProtKB-EC"/>
</dbReference>
<dbReference type="InterPro" id="IPR003965">
    <property type="entry name" value="Fatty_acid_synthase"/>
</dbReference>
<protein>
    <submittedName>
        <fullName evidence="17">Similar to fatty acid synthase beta subunit</fullName>
    </submittedName>
</protein>
<dbReference type="OrthoDB" id="4251012at2759"/>
<dbReference type="InterPro" id="IPR013785">
    <property type="entry name" value="Aldolase_TIM"/>
</dbReference>
<comment type="catalytic activity">
    <reaction evidence="14">
        <text>holo-[ACP] + acetyl-CoA = acetyl-[ACP] + CoA</text>
        <dbReference type="Rhea" id="RHEA:41788"/>
        <dbReference type="Rhea" id="RHEA-COMP:9621"/>
        <dbReference type="Rhea" id="RHEA-COMP:9685"/>
        <dbReference type="ChEBI" id="CHEBI:57287"/>
        <dbReference type="ChEBI" id="CHEBI:57288"/>
        <dbReference type="ChEBI" id="CHEBI:64479"/>
        <dbReference type="ChEBI" id="CHEBI:78446"/>
        <dbReference type="EC" id="2.3.1.38"/>
    </reaction>
</comment>
<dbReference type="CDD" id="cd03447">
    <property type="entry name" value="FAS_MaoC"/>
    <property type="match status" value="1"/>
</dbReference>
<dbReference type="SUPFAM" id="SSF52151">
    <property type="entry name" value="FabD/lysophospholipase-like"/>
    <property type="match status" value="2"/>
</dbReference>
<accession>E5A5S2</accession>
<keyword evidence="5 15" id="KW-0521">NADP</keyword>
<dbReference type="PANTHER" id="PTHR10982:SF21">
    <property type="entry name" value="FATTY ACID SYNTHASE SUBUNIT BETA"/>
    <property type="match status" value="1"/>
</dbReference>
<dbReference type="GeneID" id="13286874"/>
<dbReference type="InterPro" id="IPR016035">
    <property type="entry name" value="Acyl_Trfase/lysoPLipase"/>
</dbReference>
<organism evidence="18">
    <name type="scientific">Leptosphaeria maculans (strain JN3 / isolate v23.1.3 / race Av1-4-5-6-7-8)</name>
    <name type="common">Blackleg fungus</name>
    <name type="synonym">Phoma lingam</name>
    <dbReference type="NCBI Taxonomy" id="985895"/>
    <lineage>
        <taxon>Eukaryota</taxon>
        <taxon>Fungi</taxon>
        <taxon>Dikarya</taxon>
        <taxon>Ascomycota</taxon>
        <taxon>Pezizomycotina</taxon>
        <taxon>Dothideomycetes</taxon>
        <taxon>Pleosporomycetidae</taxon>
        <taxon>Pleosporales</taxon>
        <taxon>Pleosporineae</taxon>
        <taxon>Leptosphaeriaceae</taxon>
        <taxon>Plenodomus</taxon>
        <taxon>Plenodomus lingam/Leptosphaeria maculans species complex</taxon>
    </lineage>
</organism>
<dbReference type="STRING" id="985895.E5A5S2"/>
<dbReference type="Gene3D" id="3.40.366.10">
    <property type="entry name" value="Malonyl-Coenzyme A Acyl Carrier Protein, domain 2"/>
    <property type="match status" value="3"/>
</dbReference>
<reference evidence="18" key="1">
    <citation type="journal article" date="2011" name="Nat. Commun.">
        <title>Effector diversification within compartments of the Leptosphaeria maculans genome affected by Repeat-Induced Point mutations.</title>
        <authorList>
            <person name="Rouxel T."/>
            <person name="Grandaubert J."/>
            <person name="Hane J.K."/>
            <person name="Hoede C."/>
            <person name="van de Wouw A.P."/>
            <person name="Couloux A."/>
            <person name="Dominguez V."/>
            <person name="Anthouard V."/>
            <person name="Bally P."/>
            <person name="Bourras S."/>
            <person name="Cozijnsen A.J."/>
            <person name="Ciuffetti L.M."/>
            <person name="Degrave A."/>
            <person name="Dilmaghani A."/>
            <person name="Duret L."/>
            <person name="Fudal I."/>
            <person name="Goodwin S.B."/>
            <person name="Gout L."/>
            <person name="Glaser N."/>
            <person name="Linglin J."/>
            <person name="Kema G.H.J."/>
            <person name="Lapalu N."/>
            <person name="Lawrence C.B."/>
            <person name="May K."/>
            <person name="Meyer M."/>
            <person name="Ollivier B."/>
            <person name="Poulain J."/>
            <person name="Schoch C.L."/>
            <person name="Simon A."/>
            <person name="Spatafora J.W."/>
            <person name="Stachowiak A."/>
            <person name="Turgeon B.G."/>
            <person name="Tyler B.M."/>
            <person name="Vincent D."/>
            <person name="Weissenbach J."/>
            <person name="Amselem J."/>
            <person name="Quesneville H."/>
            <person name="Oliver R.P."/>
            <person name="Wincker P."/>
            <person name="Balesdent M.-H."/>
            <person name="Howlett B.J."/>
        </authorList>
    </citation>
    <scope>NUCLEOTIDE SEQUENCE [LARGE SCALE GENOMIC DNA]</scope>
    <source>
        <strain evidence="18">JN3 / isolate v23.1.3 / race Av1-4-5-6-7-8</strain>
    </source>
</reference>
<dbReference type="Pfam" id="PF17951">
    <property type="entry name" value="FAS_meander"/>
    <property type="match status" value="1"/>
</dbReference>
<comment type="similarity">
    <text evidence="2 15">Belongs to the fungal fatty acid synthetase subunit beta family.</text>
</comment>
<dbReference type="GO" id="GO:0006633">
    <property type="term" value="P:fatty acid biosynthetic process"/>
    <property type="evidence" value="ECO:0007669"/>
    <property type="project" value="InterPro"/>
</dbReference>
<dbReference type="SUPFAM" id="SSF51412">
    <property type="entry name" value="Inosine monophosphate dehydrogenase (IMPDH)"/>
    <property type="match status" value="1"/>
</dbReference>
<dbReference type="HOGENOM" id="CLU_000114_5_0_1"/>
<evidence type="ECO:0000256" key="13">
    <source>
        <dbReference type="ARBA" id="ARBA00048572"/>
    </source>
</evidence>
<comment type="catalytic activity">
    <reaction evidence="1">
        <text>a (3R)-hydroxyacyl-[ACP] = a (2E)-enoyl-[ACP] + H2O</text>
        <dbReference type="Rhea" id="RHEA:13097"/>
        <dbReference type="Rhea" id="RHEA-COMP:9925"/>
        <dbReference type="Rhea" id="RHEA-COMP:9945"/>
        <dbReference type="ChEBI" id="CHEBI:15377"/>
        <dbReference type="ChEBI" id="CHEBI:78784"/>
        <dbReference type="ChEBI" id="CHEBI:78827"/>
        <dbReference type="EC" id="4.2.1.59"/>
    </reaction>
</comment>
<dbReference type="GO" id="GO:0004312">
    <property type="term" value="F:fatty acid synthase activity"/>
    <property type="evidence" value="ECO:0007669"/>
    <property type="project" value="InterPro"/>
</dbReference>
<comment type="catalytic activity">
    <reaction evidence="13">
        <text>a 2,3-saturated acyl-[ACP] + NAD(+) = a (2E)-enoyl-[ACP] + NADH + H(+)</text>
        <dbReference type="Rhea" id="RHEA:10240"/>
        <dbReference type="Rhea" id="RHEA-COMP:9925"/>
        <dbReference type="Rhea" id="RHEA-COMP:9926"/>
        <dbReference type="ChEBI" id="CHEBI:15378"/>
        <dbReference type="ChEBI" id="CHEBI:57540"/>
        <dbReference type="ChEBI" id="CHEBI:57945"/>
        <dbReference type="ChEBI" id="CHEBI:78784"/>
        <dbReference type="ChEBI" id="CHEBI:78785"/>
        <dbReference type="EC" id="1.3.1.9"/>
    </reaction>
</comment>
<evidence type="ECO:0000313" key="18">
    <source>
        <dbReference type="Proteomes" id="UP000002668"/>
    </source>
</evidence>
<dbReference type="InterPro" id="IPR016452">
    <property type="entry name" value="Fas1/AflB-like"/>
</dbReference>
<feature type="domain" description="Malonyl-CoA:ACP transacylase (MAT)" evidence="16">
    <location>
        <begin position="1514"/>
        <end position="1819"/>
    </location>
</feature>
<dbReference type="Pfam" id="PF01575">
    <property type="entry name" value="MaoC_dehydratas"/>
    <property type="match status" value="1"/>
</dbReference>
<dbReference type="GO" id="GO:0016297">
    <property type="term" value="F:fatty acyl-[ACP] hydrolase activity"/>
    <property type="evidence" value="ECO:0007669"/>
    <property type="project" value="UniProtKB-EC"/>
</dbReference>
<dbReference type="Pfam" id="PF13452">
    <property type="entry name" value="FAS1_DH_region"/>
    <property type="match status" value="1"/>
</dbReference>
<evidence type="ECO:0000256" key="1">
    <source>
        <dbReference type="ARBA" id="ARBA00001055"/>
    </source>
</evidence>
<dbReference type="Pfam" id="PF22235">
    <property type="entry name" value="FAS1_thioest_ins"/>
    <property type="match status" value="1"/>
</dbReference>
<dbReference type="PANTHER" id="PTHR10982">
    <property type="entry name" value="MALONYL COA-ACYL CARRIER PROTEIN TRANSACYLASE"/>
    <property type="match status" value="1"/>
</dbReference>
<evidence type="ECO:0000256" key="8">
    <source>
        <dbReference type="ARBA" id="ARBA00023239"/>
    </source>
</evidence>
<keyword evidence="18" id="KW-1185">Reference proteome</keyword>
<keyword evidence="3 15" id="KW-0808">Transferase</keyword>
<dbReference type="PIRSF" id="PIRSF005562">
    <property type="entry name" value="FAS_yeast_beta"/>
    <property type="match status" value="1"/>
</dbReference>
<dbReference type="Pfam" id="PF08354">
    <property type="entry name" value="Fas1-AflB-like_hel"/>
    <property type="match status" value="1"/>
</dbReference>
<name>E5A5S2_LEPMJ</name>
<dbReference type="Gene3D" id="3.20.20.70">
    <property type="entry name" value="Aldolase class I"/>
    <property type="match status" value="1"/>
</dbReference>
<dbReference type="GO" id="GO:0004318">
    <property type="term" value="F:enoyl-[acyl-carrier-protein] reductase (NADH) activity"/>
    <property type="evidence" value="ECO:0007669"/>
    <property type="project" value="UniProtKB-UniRule"/>
</dbReference>
<dbReference type="GO" id="GO:0004313">
    <property type="term" value="F:[acyl-carrier-protein] S-acetyltransferase activity"/>
    <property type="evidence" value="ECO:0007669"/>
    <property type="project" value="UniProtKB-EC"/>
</dbReference>
<dbReference type="Gene3D" id="6.10.60.10">
    <property type="match status" value="1"/>
</dbReference>
<dbReference type="InterPro" id="IPR050830">
    <property type="entry name" value="Fungal_FAS"/>
</dbReference>
<evidence type="ECO:0000256" key="11">
    <source>
        <dbReference type="ARBA" id="ARBA00048462"/>
    </source>
</evidence>
<evidence type="ECO:0000256" key="4">
    <source>
        <dbReference type="ARBA" id="ARBA00022801"/>
    </source>
</evidence>
<gene>
    <name evidence="17" type="ORF">LEMA_P082090.1</name>
</gene>
<evidence type="ECO:0000256" key="6">
    <source>
        <dbReference type="ARBA" id="ARBA00023002"/>
    </source>
</evidence>
<sequence length="1883" mass="211370">MTLSRSTPAEKTRVAAVFGGQGDGNLTPLEEIRSLYRHSPTAIDALIERATGTLQGLLPQSSSDNFHHTTNFDLKGWINRKQASPKPEVLAEAPVSLPINTVLSFAQIIVVCKSYDLNPGEFAASLCSVSGRAEGMLTALALAQTSDWASFYSLADAYLELSFWIGLSVHEATPRSAVTLGQVQECLDITGSKPSHALRVCGLPRATLEMAIRLENKTAFRNERDRIYLASVDSYDQFIIAGPTEALISVSTRLHKGIPSMEQSQEGLRLYFLPVSAPLNTPIMAPAVNSLLSLALTMPILNQELRIPIVFPRDGGVIQNGSITAAKVFYNVVESLLVKCMDWPATCESLRAHRVLAFGPNKTAAWIREATAGLGLDVVNMADDAVLRRLKDYPPSLYLMPSNLSWQEAYGPRIVRDSTGRYSLRTRMTERFNVPPLMVAAMTPTTVSCDVVATIANAGYHVELAGGGYHRADAFELAVRRLAVAIPAYRGVTCNLIYINPKALGWQIDVLKKLKREGLPIRGLTIGAGVPSPDVIKEWTASLELNHLSFKPGSLSAIDQVIELAKIYPDLTIGLQWTGGRAGGHHSMEEFEPPILESYSRIRECDNIVLIAGSGFGDAESSIAYLTGQWSRSFGRPPMPFDGILLGSRIMIAKEAHTALQAKHLISQTPGVDACNWRTSVKKGKGGVISIHSEFGQPIHVLATRGALLWKAFDERIFCIRDVHKRLIYLRKYRDWIIQALNSDYVRPWLAVDERGNNVQMEEMKYSEMVRRLCLLMSTTSRRNWIDTSYCRIVMDFVHEVGSRSSISVECLSDNPATLPRDFEALFGSLAATSMYPEDCMILMALFQRQGIKPVPFIPCLDENFEKWFKKDTLWQSENIDSVFDSDIQRVIVIHGPVAARFSTIVDEPVKTIMDRICDDYIRILKKDEYQPTSDSSTQPLKPLLDTQICQEMHAFSDGRITRLTYLPGHVVPEIDYVIEAVARSTQLGLILQSQWCIFGGHALENPIKTAIQPRSGDILEVILNKKNEFQAFKFTQHTAERANMWSSLSLRLQGPSRFVIQLQVQKCATNEIRSTYFQFEMRETAGAVEILENTFNRKASIRNLYRSLWLEKLESLRQRDTGIRARYYSAEKTITRASVERFASLERSSPTELRDWSPQSSIVPLDMCVVIAWQSLLEPLMHPDLDCDLLQLLHRSISFRYKAKTLPLRVGQTVTIESQITRRKLHFTGQNIEVTAIISRAQEQVVVIKSDFFIRSSNQRSGECFAVIHEPDMVVRVDNETLEAIIKDKSWLQLKNPQPELLQKNLFFRITSQTSHSGYMGNSSLKSLKVEGHVYVEDYSATLKEVGLVYFEEHLCKENPVTDFLRRWGTPKHTREELSHPGWSSGASIEVSVPLDSATYARVSGDENPIHVSDLFARWAGLPSKVVHGMHTSLIARRFVESAIGDEFRTRFRHWQATFHGLVFHGSRLKMHIRHTTMTDGEMLLRMEVSSANDGTRVMSAEAIVAQVGTAYTFTGQGSQTPGMGMKLYTANSEIKAVWDRAEEYLKRKFGFSLLHIVRQNPKTLTIHFKGKRGRRIKENYLAMADELKDLSLLGNTLSHNSTSYTFHKAQGLLYSTQFAQPALVVMEMAQFQHLRAREMVQRDARYAGHSLGEYSALGSFTTLMSFEALLDLVFHRAFTMQNALPKDANGDTGYSMMAVDPSRISKSFGEADLQQLVQLIQERAQSLVEIVNYNVSNRQYVCAGHIKALSILSSVSNELASLEAPQCLDPARLREIIATHTRRVVCTDCVMLAKAGTATIPLQGIDIPFHSRLLRSHIDDYRRYLERKIRVEDVIPEQLVGRWLPNVMGKPFSIDRAYIEEAHKMTRSAQMADLLVCHDQS</sequence>
<dbReference type="InterPro" id="IPR013565">
    <property type="entry name" value="Fas1/AflB-like_central"/>
</dbReference>
<evidence type="ECO:0000256" key="14">
    <source>
        <dbReference type="ARBA" id="ARBA00048835"/>
    </source>
</evidence>
<evidence type="ECO:0000256" key="5">
    <source>
        <dbReference type="ARBA" id="ARBA00022857"/>
    </source>
</evidence>
<dbReference type="Pfam" id="PF16073">
    <property type="entry name" value="SAT"/>
    <property type="match status" value="1"/>
</dbReference>
<dbReference type="Pfam" id="PF00698">
    <property type="entry name" value="Acyl_transf_1"/>
    <property type="match status" value="1"/>
</dbReference>
<dbReference type="Gene3D" id="3.10.129.10">
    <property type="entry name" value="Hotdog Thioesterase"/>
    <property type="match status" value="1"/>
</dbReference>
<dbReference type="VEuPathDB" id="FungiDB:LEMA_P082090.1"/>
<dbReference type="InParanoid" id="E5A5S2"/>
<dbReference type="InterPro" id="IPR032088">
    <property type="entry name" value="SAT"/>
</dbReference>
<dbReference type="GO" id="GO:0004314">
    <property type="term" value="F:[acyl-carrier-protein] S-malonyltransferase activity"/>
    <property type="evidence" value="ECO:0007669"/>
    <property type="project" value="UniProtKB-EC"/>
</dbReference>
<dbReference type="Gene3D" id="6.10.140.1400">
    <property type="match status" value="1"/>
</dbReference>
<comment type="catalytic activity">
    <reaction evidence="11">
        <text>holo-[ACP] + malonyl-CoA = malonyl-[ACP] + CoA</text>
        <dbReference type="Rhea" id="RHEA:41792"/>
        <dbReference type="Rhea" id="RHEA-COMP:9623"/>
        <dbReference type="Rhea" id="RHEA-COMP:9685"/>
        <dbReference type="ChEBI" id="CHEBI:57287"/>
        <dbReference type="ChEBI" id="CHEBI:57384"/>
        <dbReference type="ChEBI" id="CHEBI:64479"/>
        <dbReference type="ChEBI" id="CHEBI:78449"/>
        <dbReference type="EC" id="2.3.1.39"/>
    </reaction>
</comment>
<dbReference type="Gene3D" id="2.40.128.700">
    <property type="match status" value="1"/>
</dbReference>
<keyword evidence="4 15" id="KW-0378">Hydrolase</keyword>
<evidence type="ECO:0000256" key="2">
    <source>
        <dbReference type="ARBA" id="ARBA00010009"/>
    </source>
</evidence>
<keyword evidence="6 15" id="KW-0560">Oxidoreductase</keyword>
<evidence type="ECO:0000256" key="12">
    <source>
        <dbReference type="ARBA" id="ARBA00048536"/>
    </source>
</evidence>
<dbReference type="Gene3D" id="1.20.930.70">
    <property type="match status" value="1"/>
</dbReference>
<dbReference type="GO" id="GO:0019171">
    <property type="term" value="F:(3R)-hydroxyacyl-[acyl-carrier-protein] dehydratase activity"/>
    <property type="evidence" value="ECO:0007669"/>
    <property type="project" value="UniProtKB-EC"/>
</dbReference>
<evidence type="ECO:0000256" key="15">
    <source>
        <dbReference type="PIRNR" id="PIRNR005562"/>
    </source>
</evidence>
<evidence type="ECO:0000256" key="7">
    <source>
        <dbReference type="ARBA" id="ARBA00023027"/>
    </source>
</evidence>
<proteinExistence type="inferred from homology"/>
<dbReference type="SMART" id="SM00827">
    <property type="entry name" value="PKS_AT"/>
    <property type="match status" value="1"/>
</dbReference>
<dbReference type="GO" id="GO:0005835">
    <property type="term" value="C:fatty acid synthase complex"/>
    <property type="evidence" value="ECO:0007669"/>
    <property type="project" value="UniProtKB-UniRule"/>
</dbReference>
<dbReference type="EMBL" id="FP929134">
    <property type="protein sequence ID" value="CBX98970.1"/>
    <property type="molecule type" value="Genomic_DNA"/>
</dbReference>
<evidence type="ECO:0000256" key="9">
    <source>
        <dbReference type="ARBA" id="ARBA00023268"/>
    </source>
</evidence>
<keyword evidence="9" id="KW-0511">Multifunctional enzyme</keyword>